<dbReference type="Proteomes" id="UP001160148">
    <property type="component" value="Unassembled WGS sequence"/>
</dbReference>
<accession>A0AAV0WKW2</accession>
<feature type="domain" description="Reverse transcriptase" evidence="1">
    <location>
        <begin position="1"/>
        <end position="119"/>
    </location>
</feature>
<gene>
    <name evidence="2" type="ORF">MEUPH1_LOCUS12421</name>
</gene>
<evidence type="ECO:0000259" key="1">
    <source>
        <dbReference type="PROSITE" id="PS50878"/>
    </source>
</evidence>
<organism evidence="2 3">
    <name type="scientific">Macrosiphum euphorbiae</name>
    <name type="common">potato aphid</name>
    <dbReference type="NCBI Taxonomy" id="13131"/>
    <lineage>
        <taxon>Eukaryota</taxon>
        <taxon>Metazoa</taxon>
        <taxon>Ecdysozoa</taxon>
        <taxon>Arthropoda</taxon>
        <taxon>Hexapoda</taxon>
        <taxon>Insecta</taxon>
        <taxon>Pterygota</taxon>
        <taxon>Neoptera</taxon>
        <taxon>Paraneoptera</taxon>
        <taxon>Hemiptera</taxon>
        <taxon>Sternorrhyncha</taxon>
        <taxon>Aphidomorpha</taxon>
        <taxon>Aphidoidea</taxon>
        <taxon>Aphididae</taxon>
        <taxon>Macrosiphini</taxon>
        <taxon>Macrosiphum</taxon>
    </lineage>
</organism>
<dbReference type="EMBL" id="CARXXK010000002">
    <property type="protein sequence ID" value="CAI6356715.1"/>
    <property type="molecule type" value="Genomic_DNA"/>
</dbReference>
<comment type="caution">
    <text evidence="2">The sequence shown here is derived from an EMBL/GenBank/DDBJ whole genome shotgun (WGS) entry which is preliminary data.</text>
</comment>
<dbReference type="PROSITE" id="PS50878">
    <property type="entry name" value="RT_POL"/>
    <property type="match status" value="1"/>
</dbReference>
<dbReference type="Pfam" id="PF00078">
    <property type="entry name" value="RVT_1"/>
    <property type="match status" value="1"/>
</dbReference>
<reference evidence="2 3" key="1">
    <citation type="submission" date="2023-01" db="EMBL/GenBank/DDBJ databases">
        <authorList>
            <person name="Whitehead M."/>
        </authorList>
    </citation>
    <scope>NUCLEOTIDE SEQUENCE [LARGE SCALE GENOMIC DNA]</scope>
</reference>
<dbReference type="AlphaFoldDB" id="A0AAV0WKW2"/>
<protein>
    <recommendedName>
        <fullName evidence="1">Reverse transcriptase domain-containing protein</fullName>
    </recommendedName>
</protein>
<dbReference type="InterPro" id="IPR000477">
    <property type="entry name" value="RT_dom"/>
</dbReference>
<evidence type="ECO:0000313" key="3">
    <source>
        <dbReference type="Proteomes" id="UP001160148"/>
    </source>
</evidence>
<name>A0AAV0WKW2_9HEMI</name>
<proteinExistence type="predicted"/>
<keyword evidence="3" id="KW-1185">Reference proteome</keyword>
<evidence type="ECO:0000313" key="2">
    <source>
        <dbReference type="EMBL" id="CAI6356715.1"/>
    </source>
</evidence>
<sequence>MFRSWLSYRTLLTGDEMAARPVTCGVPQGSVLDPALWNVSYDGLLDMQVPPGVHLMGFADDSAIIGVARTGPLLEHVLNPTLAPIDAWTLLRGLQHAHHKSEAVLLTNRRAFVVGGHEIKIENLT</sequence>